<dbReference type="AlphaFoldDB" id="A0A6A6QWB1"/>
<accession>A0A6A6QWB1</accession>
<reference evidence="2" key="1">
    <citation type="journal article" date="2020" name="Stud. Mycol.">
        <title>101 Dothideomycetes genomes: a test case for predicting lifestyles and emergence of pathogens.</title>
        <authorList>
            <person name="Haridas S."/>
            <person name="Albert R."/>
            <person name="Binder M."/>
            <person name="Bloem J."/>
            <person name="Labutti K."/>
            <person name="Salamov A."/>
            <person name="Andreopoulos B."/>
            <person name="Baker S."/>
            <person name="Barry K."/>
            <person name="Bills G."/>
            <person name="Bluhm B."/>
            <person name="Cannon C."/>
            <person name="Castanera R."/>
            <person name="Culley D."/>
            <person name="Daum C."/>
            <person name="Ezra D."/>
            <person name="Gonzalez J."/>
            <person name="Henrissat B."/>
            <person name="Kuo A."/>
            <person name="Liang C."/>
            <person name="Lipzen A."/>
            <person name="Lutzoni F."/>
            <person name="Magnuson J."/>
            <person name="Mondo S."/>
            <person name="Nolan M."/>
            <person name="Ohm R."/>
            <person name="Pangilinan J."/>
            <person name="Park H.-J."/>
            <person name="Ramirez L."/>
            <person name="Alfaro M."/>
            <person name="Sun H."/>
            <person name="Tritt A."/>
            <person name="Yoshinaga Y."/>
            <person name="Zwiers L.-H."/>
            <person name="Turgeon B."/>
            <person name="Goodwin S."/>
            <person name="Spatafora J."/>
            <person name="Crous P."/>
            <person name="Grigoriev I."/>
        </authorList>
    </citation>
    <scope>NUCLEOTIDE SEQUENCE</scope>
    <source>
        <strain evidence="2">CBS 269.34</strain>
    </source>
</reference>
<organism evidence="2 3">
    <name type="scientific">Lophium mytilinum</name>
    <dbReference type="NCBI Taxonomy" id="390894"/>
    <lineage>
        <taxon>Eukaryota</taxon>
        <taxon>Fungi</taxon>
        <taxon>Dikarya</taxon>
        <taxon>Ascomycota</taxon>
        <taxon>Pezizomycotina</taxon>
        <taxon>Dothideomycetes</taxon>
        <taxon>Pleosporomycetidae</taxon>
        <taxon>Mytilinidiales</taxon>
        <taxon>Mytilinidiaceae</taxon>
        <taxon>Lophium</taxon>
    </lineage>
</organism>
<sequence length="794" mass="90589">MAPVPPSVPEVYRSYKKSTSAIVKWLTSCTGASPEAPSLSLKDMIAAAETIRESQTEIPPAIYWAFRDTIQNRSILTDFYKSGESQRPPDNASDTSHEHFTSTLRRISNTLFSNSKSRTALERENHIKEHLAVNSYGVLDIEELEDSTDGDEELRYGPRPMGPHLEDCFRNLGLLDEDGQCRSISGDVFKKYFDVIEFYDYMVVFDDTFAAVHRYWKQCDSSPLQLVITAWLTNIAYEKIKSLGSWARYYFAIRNHEQFLRRRATWLASNDRTELGLVDYDGACRETFRDGSGFIDASDALKTFMHTIGHASQDQKNPKFEDPRVMIPHPGSQNGNLAASTCMFSLLRSIRELTGVHKPGEHLSKDWEEYMNGVIELDLCPEGFNNWIYKLFPGQFNPLQTDIRDYLTKSRTNGTTVVFGIELWLKTFSTYISNEHAGPPPVDCRIVALRFAKEVLKSMRALMAQGFCEHKTTIGDLTDALNAYISDNRFDLYYRSPWVAGTHISQILGEAFEKGLPMVVHVGTVCAVLHLYNMFIQLGLVDAKDFQLLELLCSSLDDITFLGERPRDNFVDHLRRGVTLGKVTEQPSSHDKRWLLTSQIPWYSDHEVHSMSDQYSSFLDIVQEKYRVTKAVKCHFYGEGTSSKCEKRARERWRTEMSDAPDVHQMESPSRTLEYLHGLVEAEFYYGDFPMLRTNWFSVYLLCKKTLERMCELGIPIKFWMGCNMHGLACPDGGRLAVHLVADIAELVDRRKEGRSVPTRQSGPLEGIGEIQVARQALMDCTKGLNPSDFQWNL</sequence>
<name>A0A6A6QWB1_9PEZI</name>
<dbReference type="Proteomes" id="UP000799750">
    <property type="component" value="Unassembled WGS sequence"/>
</dbReference>
<protein>
    <recommendedName>
        <fullName evidence="1">DUF6604 domain-containing protein</fullName>
    </recommendedName>
</protein>
<dbReference type="OrthoDB" id="4821062at2759"/>
<evidence type="ECO:0000313" key="2">
    <source>
        <dbReference type="EMBL" id="KAF2496748.1"/>
    </source>
</evidence>
<dbReference type="PANTHER" id="PTHR38795:SF1">
    <property type="entry name" value="DUF6604 DOMAIN-CONTAINING PROTEIN"/>
    <property type="match status" value="1"/>
</dbReference>
<proteinExistence type="predicted"/>
<dbReference type="InterPro" id="IPR046539">
    <property type="entry name" value="DUF6604"/>
</dbReference>
<dbReference type="PANTHER" id="PTHR38795">
    <property type="entry name" value="DUF6604 DOMAIN-CONTAINING PROTEIN"/>
    <property type="match status" value="1"/>
</dbReference>
<evidence type="ECO:0000313" key="3">
    <source>
        <dbReference type="Proteomes" id="UP000799750"/>
    </source>
</evidence>
<dbReference type="EMBL" id="MU004187">
    <property type="protein sequence ID" value="KAF2496748.1"/>
    <property type="molecule type" value="Genomic_DNA"/>
</dbReference>
<dbReference type="Pfam" id="PF20253">
    <property type="entry name" value="DUF6604"/>
    <property type="match status" value="1"/>
</dbReference>
<keyword evidence="3" id="KW-1185">Reference proteome</keyword>
<evidence type="ECO:0000259" key="1">
    <source>
        <dbReference type="Pfam" id="PF20253"/>
    </source>
</evidence>
<gene>
    <name evidence="2" type="ORF">BU16DRAFT_580821</name>
</gene>
<feature type="domain" description="DUF6604" evidence="1">
    <location>
        <begin position="14"/>
        <end position="243"/>
    </location>
</feature>